<dbReference type="AlphaFoldDB" id="A0A951Q8W4"/>
<evidence type="ECO:0000313" key="1">
    <source>
        <dbReference type="EMBL" id="MBW4658030.1"/>
    </source>
</evidence>
<protein>
    <submittedName>
        <fullName evidence="1">Uncharacterized protein</fullName>
    </submittedName>
</protein>
<gene>
    <name evidence="1" type="ORF">KME15_05110</name>
</gene>
<comment type="caution">
    <text evidence="1">The sequence shown here is derived from an EMBL/GenBank/DDBJ whole genome shotgun (WGS) entry which is preliminary data.</text>
</comment>
<sequence length="81" mass="9664">MIFCGVGKVHTTKNHYLHTITQYFHRHQLRSRVVKVQEAQAGKRDGFEQRYTLDFTIEWQNRSAIPRSDWIIETRFAETIA</sequence>
<reference evidence="1" key="2">
    <citation type="journal article" date="2022" name="Microbiol. Resour. Announc.">
        <title>Metagenome Sequencing to Explore Phylogenomics of Terrestrial Cyanobacteria.</title>
        <authorList>
            <person name="Ward R.D."/>
            <person name="Stajich J.E."/>
            <person name="Johansen J.R."/>
            <person name="Huntemann M."/>
            <person name="Clum A."/>
            <person name="Foster B."/>
            <person name="Foster B."/>
            <person name="Roux S."/>
            <person name="Palaniappan K."/>
            <person name="Varghese N."/>
            <person name="Mukherjee S."/>
            <person name="Reddy T.B.K."/>
            <person name="Daum C."/>
            <person name="Copeland A."/>
            <person name="Chen I.A."/>
            <person name="Ivanova N.N."/>
            <person name="Kyrpides N.C."/>
            <person name="Shapiro N."/>
            <person name="Eloe-Fadrosh E.A."/>
            <person name="Pietrasiak N."/>
        </authorList>
    </citation>
    <scope>NUCLEOTIDE SEQUENCE</scope>
    <source>
        <strain evidence="1">UHER 2000/2452</strain>
    </source>
</reference>
<organism evidence="1 2">
    <name type="scientific">Drouetiella hepatica Uher 2000/2452</name>
    <dbReference type="NCBI Taxonomy" id="904376"/>
    <lineage>
        <taxon>Bacteria</taxon>
        <taxon>Bacillati</taxon>
        <taxon>Cyanobacteriota</taxon>
        <taxon>Cyanophyceae</taxon>
        <taxon>Oculatellales</taxon>
        <taxon>Oculatellaceae</taxon>
        <taxon>Drouetiella</taxon>
    </lineage>
</organism>
<name>A0A951Q8W4_9CYAN</name>
<evidence type="ECO:0000313" key="2">
    <source>
        <dbReference type="Proteomes" id="UP000757435"/>
    </source>
</evidence>
<dbReference type="Proteomes" id="UP000757435">
    <property type="component" value="Unassembled WGS sequence"/>
</dbReference>
<accession>A0A951Q8W4</accession>
<dbReference type="EMBL" id="JAHHHD010000004">
    <property type="protein sequence ID" value="MBW4658030.1"/>
    <property type="molecule type" value="Genomic_DNA"/>
</dbReference>
<proteinExistence type="predicted"/>
<reference evidence="1" key="1">
    <citation type="submission" date="2021-05" db="EMBL/GenBank/DDBJ databases">
        <authorList>
            <person name="Pietrasiak N."/>
            <person name="Ward R."/>
            <person name="Stajich J.E."/>
            <person name="Kurbessoian T."/>
        </authorList>
    </citation>
    <scope>NUCLEOTIDE SEQUENCE</scope>
    <source>
        <strain evidence="1">UHER 2000/2452</strain>
    </source>
</reference>